<accession>A0ABQ8FQ79</accession>
<comment type="subcellular location">
    <subcellularLocation>
        <location evidence="2">Cytoplasm</location>
    </subcellularLocation>
    <subcellularLocation>
        <location evidence="2">Nucleus</location>
    </subcellularLocation>
</comment>
<reference evidence="4 5" key="1">
    <citation type="submission" date="2021-02" db="EMBL/GenBank/DDBJ databases">
        <title>Variation within the Batrachochytrium salamandrivorans European outbreak.</title>
        <authorList>
            <person name="Kelly M."/>
            <person name="Pasmans F."/>
            <person name="Shea T.P."/>
            <person name="Munoz J.F."/>
            <person name="Carranza S."/>
            <person name="Cuomo C.A."/>
            <person name="Martel A."/>
        </authorList>
    </citation>
    <scope>NUCLEOTIDE SEQUENCE [LARGE SCALE GENOMIC DNA]</scope>
    <source>
        <strain evidence="4 5">AMFP18/2</strain>
    </source>
</reference>
<name>A0ABQ8FQ79_9FUNG</name>
<dbReference type="PANTHER" id="PTHR11249">
    <property type="entry name" value="GLIAL FACTOR NATURATION FACTOR"/>
    <property type="match status" value="1"/>
</dbReference>
<dbReference type="Pfam" id="PF00241">
    <property type="entry name" value="Cofilin_ADF"/>
    <property type="match status" value="1"/>
</dbReference>
<keyword evidence="5" id="KW-1185">Reference proteome</keyword>
<dbReference type="PROSITE" id="PS51263">
    <property type="entry name" value="ADF_H"/>
    <property type="match status" value="1"/>
</dbReference>
<dbReference type="InterPro" id="IPR029006">
    <property type="entry name" value="ADF-H/Gelsolin-like_dom_sf"/>
</dbReference>
<dbReference type="PANTHER" id="PTHR11249:SF2">
    <property type="entry name" value="GLIA MATURATION FACTOR"/>
    <property type="match status" value="1"/>
</dbReference>
<dbReference type="InterPro" id="IPR002108">
    <property type="entry name" value="ADF-H"/>
</dbReference>
<evidence type="ECO:0000313" key="5">
    <source>
        <dbReference type="Proteomes" id="UP001648503"/>
    </source>
</evidence>
<comment type="caution">
    <text evidence="4">The sequence shown here is derived from an EMBL/GenBank/DDBJ whole genome shotgun (WGS) entry which is preliminary data.</text>
</comment>
<feature type="domain" description="ADF-H" evidence="3">
    <location>
        <begin position="4"/>
        <end position="140"/>
    </location>
</feature>
<dbReference type="Proteomes" id="UP001648503">
    <property type="component" value="Unassembled WGS sequence"/>
</dbReference>
<dbReference type="SUPFAM" id="SSF55753">
    <property type="entry name" value="Actin depolymerizing proteins"/>
    <property type="match status" value="1"/>
</dbReference>
<evidence type="ECO:0000313" key="4">
    <source>
        <dbReference type="EMBL" id="KAH6600716.1"/>
    </source>
</evidence>
<organism evidence="4 5">
    <name type="scientific">Batrachochytrium salamandrivorans</name>
    <dbReference type="NCBI Taxonomy" id="1357716"/>
    <lineage>
        <taxon>Eukaryota</taxon>
        <taxon>Fungi</taxon>
        <taxon>Fungi incertae sedis</taxon>
        <taxon>Chytridiomycota</taxon>
        <taxon>Chytridiomycota incertae sedis</taxon>
        <taxon>Chytridiomycetes</taxon>
        <taxon>Rhizophydiales</taxon>
        <taxon>Rhizophydiales incertae sedis</taxon>
        <taxon>Batrachochytrium</taxon>
    </lineage>
</organism>
<dbReference type="InterPro" id="IPR011171">
    <property type="entry name" value="GMF"/>
</dbReference>
<evidence type="ECO:0000256" key="1">
    <source>
        <dbReference type="ARBA" id="ARBA00010055"/>
    </source>
</evidence>
<evidence type="ECO:0000259" key="3">
    <source>
        <dbReference type="PROSITE" id="PS51263"/>
    </source>
</evidence>
<protein>
    <recommendedName>
        <fullName evidence="3">ADF-H domain-containing protein</fullName>
    </recommendedName>
</protein>
<dbReference type="Gene3D" id="3.40.20.10">
    <property type="entry name" value="Severin"/>
    <property type="match status" value="1"/>
</dbReference>
<dbReference type="EMBL" id="JAFCIX010000028">
    <property type="protein sequence ID" value="KAH6600716.1"/>
    <property type="molecule type" value="Genomic_DNA"/>
</dbReference>
<gene>
    <name evidence="4" type="ORF">BASA50_002100</name>
</gene>
<proteinExistence type="inferred from homology"/>
<comment type="similarity">
    <text evidence="1 2">Belongs to the actin-binding proteins ADF family. GMF subfamily.</text>
</comment>
<sequence length="146" mass="16726">MSHQTCQVADQTLKELKALRFRKEKSNAALILKIDLATLTIVKDEFLDNTTLADVSEALPDSTPRFIVISYEMKHRDGRVSYPLVGKTYAFEIIYRSTTLRIPRRSLQLFLFQSADITGKVFDLADLEELSDDWMVQKLEASLTRP</sequence>
<dbReference type="PIRSF" id="PIRSF001788">
    <property type="entry name" value="GMF-beta"/>
    <property type="match status" value="1"/>
</dbReference>
<evidence type="ECO:0000256" key="2">
    <source>
        <dbReference type="PIRNR" id="PIRNR001788"/>
    </source>
</evidence>
<keyword evidence="2" id="KW-0539">Nucleus</keyword>
<keyword evidence="2" id="KW-0963">Cytoplasm</keyword>